<keyword evidence="4 10" id="KW-0808">Transferase</keyword>
<dbReference type="PANTHER" id="PTHR30040:SF2">
    <property type="entry name" value="FAD:PROTEIN FMN TRANSFERASE"/>
    <property type="match status" value="1"/>
</dbReference>
<keyword evidence="7 10" id="KW-0460">Magnesium</keyword>
<reference evidence="12 13" key="1">
    <citation type="submission" date="2014-11" db="EMBL/GenBank/DDBJ databases">
        <authorList>
            <person name="Urmite Genomes Urmite Genomes"/>
        </authorList>
    </citation>
    <scope>NUCLEOTIDE SEQUENCE [LARGE SCALE GENOMIC DNA]</scope>
    <source>
        <strain evidence="12 13">Oc5</strain>
    </source>
</reference>
<evidence type="ECO:0000256" key="1">
    <source>
        <dbReference type="ARBA" id="ARBA00011955"/>
    </source>
</evidence>
<evidence type="ECO:0000256" key="8">
    <source>
        <dbReference type="ARBA" id="ARBA00031306"/>
    </source>
</evidence>
<dbReference type="InterPro" id="IPR003374">
    <property type="entry name" value="ApbE-like_sf"/>
</dbReference>
<dbReference type="InterPro" id="IPR024932">
    <property type="entry name" value="ApbE"/>
</dbReference>
<evidence type="ECO:0000256" key="6">
    <source>
        <dbReference type="ARBA" id="ARBA00022827"/>
    </source>
</evidence>
<feature type="binding site" evidence="11">
    <location>
        <position position="147"/>
    </location>
    <ligand>
        <name>Mg(2+)</name>
        <dbReference type="ChEBI" id="CHEBI:18420"/>
    </ligand>
</feature>
<comment type="cofactor">
    <cofactor evidence="11">
        <name>Mg(2+)</name>
        <dbReference type="ChEBI" id="CHEBI:18420"/>
    </cofactor>
    <cofactor evidence="11">
        <name>Mn(2+)</name>
        <dbReference type="ChEBI" id="CHEBI:29035"/>
    </cofactor>
    <text evidence="11">Magnesium. Can also use manganese.</text>
</comment>
<evidence type="ECO:0000256" key="11">
    <source>
        <dbReference type="PIRSR" id="PIRSR006268-2"/>
    </source>
</evidence>
<protein>
    <recommendedName>
        <fullName evidence="2 10">FAD:protein FMN transferase</fullName>
        <ecNumber evidence="1 10">2.7.1.180</ecNumber>
    </recommendedName>
    <alternativeName>
        <fullName evidence="8 10">Flavin transferase</fullName>
    </alternativeName>
</protein>
<dbReference type="RefSeq" id="WP_042532115.1">
    <property type="nucleotide sequence ID" value="NZ_CDGG01000001.1"/>
</dbReference>
<evidence type="ECO:0000256" key="5">
    <source>
        <dbReference type="ARBA" id="ARBA00022723"/>
    </source>
</evidence>
<dbReference type="Pfam" id="PF02424">
    <property type="entry name" value="ApbE"/>
    <property type="match status" value="1"/>
</dbReference>
<evidence type="ECO:0000256" key="4">
    <source>
        <dbReference type="ARBA" id="ARBA00022679"/>
    </source>
</evidence>
<evidence type="ECO:0000256" key="10">
    <source>
        <dbReference type="PIRNR" id="PIRNR006268"/>
    </source>
</evidence>
<dbReference type="OrthoDB" id="9778595at2"/>
<keyword evidence="5 10" id="KW-0479">Metal-binding</keyword>
<gene>
    <name evidence="12" type="primary">apbE_1</name>
    <name evidence="12" type="ORF">BN997_02215</name>
</gene>
<comment type="similarity">
    <text evidence="10">Belongs to the ApbE family.</text>
</comment>
<dbReference type="Proteomes" id="UP000040453">
    <property type="component" value="Unassembled WGS sequence"/>
</dbReference>
<evidence type="ECO:0000256" key="7">
    <source>
        <dbReference type="ARBA" id="ARBA00022842"/>
    </source>
</evidence>
<evidence type="ECO:0000256" key="2">
    <source>
        <dbReference type="ARBA" id="ARBA00016337"/>
    </source>
</evidence>
<evidence type="ECO:0000256" key="3">
    <source>
        <dbReference type="ARBA" id="ARBA00022630"/>
    </source>
</evidence>
<keyword evidence="6 10" id="KW-0274">FAD</keyword>
<feature type="binding site" evidence="11">
    <location>
        <position position="267"/>
    </location>
    <ligand>
        <name>Mg(2+)</name>
        <dbReference type="ChEBI" id="CHEBI:18420"/>
    </ligand>
</feature>
<keyword evidence="12" id="KW-0449">Lipoprotein</keyword>
<dbReference type="Gene3D" id="3.10.520.10">
    <property type="entry name" value="ApbE-like domains"/>
    <property type="match status" value="1"/>
</dbReference>
<evidence type="ECO:0000313" key="12">
    <source>
        <dbReference type="EMBL" id="CEI82352.1"/>
    </source>
</evidence>
<name>A0A0A1MS03_9BACI</name>
<evidence type="ECO:0000313" key="13">
    <source>
        <dbReference type="Proteomes" id="UP000040453"/>
    </source>
</evidence>
<dbReference type="GO" id="GO:0016740">
    <property type="term" value="F:transferase activity"/>
    <property type="evidence" value="ECO:0007669"/>
    <property type="project" value="UniProtKB-UniRule"/>
</dbReference>
<dbReference type="SUPFAM" id="SSF143631">
    <property type="entry name" value="ApbE-like"/>
    <property type="match status" value="1"/>
</dbReference>
<comment type="catalytic activity">
    <reaction evidence="9 10">
        <text>L-threonyl-[protein] + FAD = FMN-L-threonyl-[protein] + AMP + H(+)</text>
        <dbReference type="Rhea" id="RHEA:36847"/>
        <dbReference type="Rhea" id="RHEA-COMP:11060"/>
        <dbReference type="Rhea" id="RHEA-COMP:11061"/>
        <dbReference type="ChEBI" id="CHEBI:15378"/>
        <dbReference type="ChEBI" id="CHEBI:30013"/>
        <dbReference type="ChEBI" id="CHEBI:57692"/>
        <dbReference type="ChEBI" id="CHEBI:74257"/>
        <dbReference type="ChEBI" id="CHEBI:456215"/>
        <dbReference type="EC" id="2.7.1.180"/>
    </reaction>
</comment>
<sequence length="313" mass="34820">MTMQTREIHRMGTIIQLSVQHDYADFILDELILRLTEYEKRFSAHDASSELMEVNQNAGIRPVKVNPSLYQLIKIGKKHSTPADSALNITIGPLVQAWRIGFEDANVPSPKTIASLLSKTNAENIILNEEEQTVFLKHTGMFIDLGALAKGFIADLLIQDLETMDVSEALINLGGNVITHGNSPNQADGYWRIGIQHPLLPRGKYIAVLNALNQSVVTSGIYERNFTKDNRTYHHILDPRTGYPIESEIAGLTIVSKKSVDGEIWTSRLFGKSPRQIIDALDALEDIEGIVVTMDGEMCYTESLKPYISEAVS</sequence>
<proteinExistence type="inferred from homology"/>
<evidence type="ECO:0000256" key="9">
    <source>
        <dbReference type="ARBA" id="ARBA00048540"/>
    </source>
</evidence>
<organism evidence="12 13">
    <name type="scientific">Oceanobacillus oncorhynchi</name>
    <dbReference type="NCBI Taxonomy" id="545501"/>
    <lineage>
        <taxon>Bacteria</taxon>
        <taxon>Bacillati</taxon>
        <taxon>Bacillota</taxon>
        <taxon>Bacilli</taxon>
        <taxon>Bacillales</taxon>
        <taxon>Bacillaceae</taxon>
        <taxon>Oceanobacillus</taxon>
    </lineage>
</organism>
<dbReference type="GO" id="GO:0046872">
    <property type="term" value="F:metal ion binding"/>
    <property type="evidence" value="ECO:0007669"/>
    <property type="project" value="UniProtKB-UniRule"/>
</dbReference>
<dbReference type="STRING" id="545501.BN997_02215"/>
<dbReference type="PANTHER" id="PTHR30040">
    <property type="entry name" value="THIAMINE BIOSYNTHESIS LIPOPROTEIN APBE"/>
    <property type="match status" value="1"/>
</dbReference>
<accession>A0A0A1MS03</accession>
<dbReference type="PIRSF" id="PIRSF006268">
    <property type="entry name" value="ApbE"/>
    <property type="match status" value="1"/>
</dbReference>
<dbReference type="AlphaFoldDB" id="A0A0A1MS03"/>
<dbReference type="EC" id="2.7.1.180" evidence="1 10"/>
<dbReference type="EMBL" id="CDGG01000001">
    <property type="protein sequence ID" value="CEI82352.1"/>
    <property type="molecule type" value="Genomic_DNA"/>
</dbReference>
<keyword evidence="3 10" id="KW-0285">Flavoprotein</keyword>
<keyword evidence="13" id="KW-1185">Reference proteome</keyword>